<dbReference type="Pfam" id="PF03051">
    <property type="entry name" value="Peptidase_C1_2"/>
    <property type="match status" value="1"/>
</dbReference>
<dbReference type="GO" id="GO:0070005">
    <property type="term" value="F:cysteine-type aminopeptidase activity"/>
    <property type="evidence" value="ECO:0007669"/>
    <property type="project" value="InterPro"/>
</dbReference>
<evidence type="ECO:0000256" key="6">
    <source>
        <dbReference type="SAM" id="SignalP"/>
    </source>
</evidence>
<dbReference type="Proteomes" id="UP000199421">
    <property type="component" value="Unassembled WGS sequence"/>
</dbReference>
<name>A0A1H7TC55_OLID1</name>
<dbReference type="STRING" id="407022.SAMN05661044_03449"/>
<evidence type="ECO:0000313" key="7">
    <source>
        <dbReference type="EMBL" id="SEL82089.1"/>
    </source>
</evidence>
<dbReference type="PANTHER" id="PTHR10363">
    <property type="entry name" value="BLEOMYCIN HYDROLASE"/>
    <property type="match status" value="1"/>
</dbReference>
<dbReference type="RefSeq" id="WP_093326594.1">
    <property type="nucleotide sequence ID" value="NZ_FOAF01000004.1"/>
</dbReference>
<feature type="active site" evidence="5">
    <location>
        <position position="304"/>
    </location>
</feature>
<dbReference type="SUPFAM" id="SSF54001">
    <property type="entry name" value="Cysteine proteinases"/>
    <property type="match status" value="1"/>
</dbReference>
<sequence length="369" mass="41737">MKPLLLLNLFLCYSLWVKAQEATLKIIKENQATSIKNQGQTGTCWNYSTTSLVESESIRKGLLNNPDLSEMFTVRNVYIEKAKNYILRQGKAQFSEGGLGHDLIQAIAVYGAVPQDVFRNVSGEIPNHEGLDRILKNYLDKILETRPVPANWLVGYEEILTKKIGAAPDNFDYEGKNYTPLTFAKEVLKFDPNDYVNITSFTHHPFYTSFVLETPDNFANGSFYNLPLNEMITLTEEALKNGYTIMWDADVSNKNFQQKKGFAMLFADSTDAKQISINPEARETPFSEKVRQQLYENLTTQDDHLMHLVGIEQSKGGKSFFKVKNSWGEVGLFKGYIAVSPAYFAINTVSLVVPKAALSKELKEKLHLE</sequence>
<evidence type="ECO:0000256" key="5">
    <source>
        <dbReference type="PIRSR" id="PIRSR005700-1"/>
    </source>
</evidence>
<organism evidence="7 8">
    <name type="scientific">Olivibacter domesticus</name>
    <name type="common">Pseudosphingobacterium domesticum</name>
    <dbReference type="NCBI Taxonomy" id="407022"/>
    <lineage>
        <taxon>Bacteria</taxon>
        <taxon>Pseudomonadati</taxon>
        <taxon>Bacteroidota</taxon>
        <taxon>Sphingobacteriia</taxon>
        <taxon>Sphingobacteriales</taxon>
        <taxon>Sphingobacteriaceae</taxon>
        <taxon>Olivibacter</taxon>
    </lineage>
</organism>
<dbReference type="EMBL" id="FOAF01000004">
    <property type="protein sequence ID" value="SEL82089.1"/>
    <property type="molecule type" value="Genomic_DNA"/>
</dbReference>
<dbReference type="InterPro" id="IPR004134">
    <property type="entry name" value="Peptidase_C1B"/>
</dbReference>
<keyword evidence="6" id="KW-0732">Signal</keyword>
<keyword evidence="8" id="KW-1185">Reference proteome</keyword>
<feature type="signal peptide" evidence="6">
    <location>
        <begin position="1"/>
        <end position="19"/>
    </location>
</feature>
<dbReference type="GO" id="GO:0006508">
    <property type="term" value="P:proteolysis"/>
    <property type="evidence" value="ECO:0007669"/>
    <property type="project" value="UniProtKB-KW"/>
</dbReference>
<feature type="active site" evidence="5">
    <location>
        <position position="44"/>
    </location>
</feature>
<evidence type="ECO:0000313" key="8">
    <source>
        <dbReference type="Proteomes" id="UP000199421"/>
    </source>
</evidence>
<dbReference type="GO" id="GO:0043418">
    <property type="term" value="P:homocysteine catabolic process"/>
    <property type="evidence" value="ECO:0007669"/>
    <property type="project" value="TreeGrafter"/>
</dbReference>
<keyword evidence="1 4" id="KW-0645">Protease</keyword>
<dbReference type="PANTHER" id="PTHR10363:SF2">
    <property type="entry name" value="BLEOMYCIN HYDROLASE"/>
    <property type="match status" value="1"/>
</dbReference>
<dbReference type="InterPro" id="IPR038765">
    <property type="entry name" value="Papain-like_cys_pep_sf"/>
</dbReference>
<dbReference type="PIRSF" id="PIRSF005700">
    <property type="entry name" value="PepC"/>
    <property type="match status" value="1"/>
</dbReference>
<keyword evidence="4" id="KW-0031">Aminopeptidase</keyword>
<dbReference type="GO" id="GO:0009636">
    <property type="term" value="P:response to toxic substance"/>
    <property type="evidence" value="ECO:0007669"/>
    <property type="project" value="TreeGrafter"/>
</dbReference>
<gene>
    <name evidence="7" type="ORF">SAMN05661044_03449</name>
</gene>
<dbReference type="GO" id="GO:0005737">
    <property type="term" value="C:cytoplasm"/>
    <property type="evidence" value="ECO:0007669"/>
    <property type="project" value="TreeGrafter"/>
</dbReference>
<proteinExistence type="inferred from homology"/>
<reference evidence="8" key="1">
    <citation type="submission" date="2016-10" db="EMBL/GenBank/DDBJ databases">
        <authorList>
            <person name="Varghese N."/>
            <person name="Submissions S."/>
        </authorList>
    </citation>
    <scope>NUCLEOTIDE SEQUENCE [LARGE SCALE GENOMIC DNA]</scope>
    <source>
        <strain evidence="8">DSM 18733</strain>
    </source>
</reference>
<evidence type="ECO:0000256" key="1">
    <source>
        <dbReference type="ARBA" id="ARBA00022670"/>
    </source>
</evidence>
<protein>
    <recommendedName>
        <fullName evidence="4">Aminopeptidase</fullName>
    </recommendedName>
</protein>
<dbReference type="AlphaFoldDB" id="A0A1H7TC55"/>
<evidence type="ECO:0000256" key="3">
    <source>
        <dbReference type="ARBA" id="ARBA00022807"/>
    </source>
</evidence>
<dbReference type="OrthoDB" id="9814054at2"/>
<comment type="similarity">
    <text evidence="4">Belongs to the peptidase C1 family.</text>
</comment>
<feature type="active site" evidence="5">
    <location>
        <position position="325"/>
    </location>
</feature>
<keyword evidence="3 4" id="KW-0788">Thiol protease</keyword>
<feature type="chain" id="PRO_5011434343" description="Aminopeptidase" evidence="6">
    <location>
        <begin position="20"/>
        <end position="369"/>
    </location>
</feature>
<dbReference type="Gene3D" id="3.90.70.10">
    <property type="entry name" value="Cysteine proteinases"/>
    <property type="match status" value="1"/>
</dbReference>
<accession>A0A1H7TC55</accession>
<keyword evidence="2 4" id="KW-0378">Hydrolase</keyword>
<evidence type="ECO:0000256" key="2">
    <source>
        <dbReference type="ARBA" id="ARBA00022801"/>
    </source>
</evidence>
<evidence type="ECO:0000256" key="4">
    <source>
        <dbReference type="PIRNR" id="PIRNR005700"/>
    </source>
</evidence>